<comment type="caution">
    <text evidence="1">The sequence shown here is derived from an EMBL/GenBank/DDBJ whole genome shotgun (WGS) entry which is preliminary data.</text>
</comment>
<evidence type="ECO:0000313" key="2">
    <source>
        <dbReference type="Proteomes" id="UP000028493"/>
    </source>
</evidence>
<sequence length="45" mass="5019">MSDLYPNFGFVTYILSSKNVHTLALGFKAWIRMISAISEKGGQLL</sequence>
<reference evidence="1" key="1">
    <citation type="submission" date="2013-07" db="EMBL/GenBank/DDBJ databases">
        <title>Sub-species coevolution in mutualistic symbiosis.</title>
        <authorList>
            <person name="Murfin K."/>
            <person name="Klassen J."/>
            <person name="Lee M."/>
            <person name="Forst S."/>
            <person name="Stock P."/>
            <person name="Goodrich-Blair H."/>
        </authorList>
    </citation>
    <scope>NUCLEOTIDE SEQUENCE [LARGE SCALE GENOMIC DNA]</scope>
    <source>
        <strain evidence="1">Kraussei Becker Underwood</strain>
    </source>
</reference>
<evidence type="ECO:0000313" key="1">
    <source>
        <dbReference type="EMBL" id="CDH26236.1"/>
    </source>
</evidence>
<protein>
    <submittedName>
        <fullName evidence="1">Uncharacterized protein</fullName>
    </submittedName>
</protein>
<dbReference type="EMBL" id="CBSZ010000388">
    <property type="protein sequence ID" value="CDH26236.1"/>
    <property type="molecule type" value="Genomic_DNA"/>
</dbReference>
<dbReference type="AlphaFoldDB" id="A0A077PZP7"/>
<dbReference type="HOGENOM" id="CLU_3207115_0_0_6"/>
<gene>
    <name evidence="1" type="ORF">XBKB1_530003</name>
</gene>
<proteinExistence type="predicted"/>
<dbReference type="Proteomes" id="UP000028493">
    <property type="component" value="Unassembled WGS sequence"/>
</dbReference>
<name>A0A077PZP7_XENBV</name>
<organism evidence="1 2">
    <name type="scientific">Xenorhabdus bovienii str. kraussei Becker Underwood</name>
    <dbReference type="NCBI Taxonomy" id="1398204"/>
    <lineage>
        <taxon>Bacteria</taxon>
        <taxon>Pseudomonadati</taxon>
        <taxon>Pseudomonadota</taxon>
        <taxon>Gammaproteobacteria</taxon>
        <taxon>Enterobacterales</taxon>
        <taxon>Morganellaceae</taxon>
        <taxon>Xenorhabdus</taxon>
    </lineage>
</organism>
<accession>A0A077PZP7</accession>